<dbReference type="EMBL" id="VORX01000003">
    <property type="protein sequence ID" value="TXE08281.1"/>
    <property type="molecule type" value="Genomic_DNA"/>
</dbReference>
<dbReference type="AlphaFoldDB" id="A0A5C7AIR5"/>
<sequence length="298" mass="36025">MNIISTIDYQTLQIRKLLMDDFEKGMLIQQFKVCEEETKFLDFYALQSYITETNIINLIVLKSIQYNCTNIINLWNEKLINLPDDMFEKCFFIKDEPPIIRFSTWFKFHAIYLKDSEFQFYDTIFEKKQFIKKHNDTTKSFIIQDIIIICNNILNFITSAYPEILPQSQADFKQINKDLSNDNVFEMKNHLIPKIDIYDVFKHFEVLTKTTNKNDEFYLTNEQLLIFIKTTFADKKPIKQNFNCKGFQKKKVRKVFYDFYFNNKNKETNHTRLKRKYFNIMNDAFYGFNENDYTDFAK</sequence>
<evidence type="ECO:0000313" key="2">
    <source>
        <dbReference type="Proteomes" id="UP000321734"/>
    </source>
</evidence>
<reference evidence="1 2" key="1">
    <citation type="submission" date="2019-08" db="EMBL/GenBank/DDBJ databases">
        <title>Genome sequence of Gelidibacter salicanalis IC162T.</title>
        <authorList>
            <person name="Bowman J.P."/>
        </authorList>
    </citation>
    <scope>NUCLEOTIDE SEQUENCE [LARGE SCALE GENOMIC DNA]</scope>
    <source>
        <strain evidence="1 2">IC162</strain>
    </source>
</reference>
<dbReference type="OrthoDB" id="1453290at2"/>
<organism evidence="1 2">
    <name type="scientific">Gelidibacter salicanalis</name>
    <dbReference type="NCBI Taxonomy" id="291193"/>
    <lineage>
        <taxon>Bacteria</taxon>
        <taxon>Pseudomonadati</taxon>
        <taxon>Bacteroidota</taxon>
        <taxon>Flavobacteriia</taxon>
        <taxon>Flavobacteriales</taxon>
        <taxon>Flavobacteriaceae</taxon>
        <taxon>Gelidibacter</taxon>
    </lineage>
</organism>
<gene>
    <name evidence="1" type="ORF">ES711_07155</name>
</gene>
<name>A0A5C7AIR5_9FLAO</name>
<evidence type="ECO:0000313" key="1">
    <source>
        <dbReference type="EMBL" id="TXE08281.1"/>
    </source>
</evidence>
<proteinExistence type="predicted"/>
<dbReference type="RefSeq" id="WP_146892025.1">
    <property type="nucleotide sequence ID" value="NZ_VORX01000003.1"/>
</dbReference>
<keyword evidence="2" id="KW-1185">Reference proteome</keyword>
<protein>
    <submittedName>
        <fullName evidence="1">Uncharacterized protein</fullName>
    </submittedName>
</protein>
<comment type="caution">
    <text evidence="1">The sequence shown here is derived from an EMBL/GenBank/DDBJ whole genome shotgun (WGS) entry which is preliminary data.</text>
</comment>
<accession>A0A5C7AIR5</accession>
<dbReference type="Proteomes" id="UP000321734">
    <property type="component" value="Unassembled WGS sequence"/>
</dbReference>